<dbReference type="Pfam" id="PF03061">
    <property type="entry name" value="4HBT"/>
    <property type="match status" value="1"/>
</dbReference>
<dbReference type="InterPro" id="IPR036390">
    <property type="entry name" value="WH_DNA-bd_sf"/>
</dbReference>
<reference evidence="4 5" key="1">
    <citation type="submission" date="2016-11" db="EMBL/GenBank/DDBJ databases">
        <title>Comparative genomics of Acidibacillus ferroxidans species.</title>
        <authorList>
            <person name="Oliveira G."/>
            <person name="Nunes G."/>
            <person name="Oliveira R."/>
            <person name="Araujo F."/>
            <person name="Salim A."/>
            <person name="Scholte L."/>
            <person name="Morais D."/>
            <person name="Nancucheo I."/>
            <person name="Johnson D.B."/>
            <person name="Grail B."/>
            <person name="Bittencourt J."/>
            <person name="Valadares R."/>
        </authorList>
    </citation>
    <scope>NUCLEOTIDE SEQUENCE [LARGE SCALE GENOMIC DNA]</scope>
    <source>
        <strain evidence="4 5">Y002</strain>
    </source>
</reference>
<dbReference type="PANTHER" id="PTHR43080:SF2">
    <property type="entry name" value="CBS DOMAIN-CONTAINING PROTEIN"/>
    <property type="match status" value="1"/>
</dbReference>
<dbReference type="Proteomes" id="UP000245380">
    <property type="component" value="Unassembled WGS sequence"/>
</dbReference>
<dbReference type="Gene3D" id="3.10.129.10">
    <property type="entry name" value="Hotdog Thioesterase"/>
    <property type="match status" value="1"/>
</dbReference>
<dbReference type="Gene3D" id="3.40.1390.20">
    <property type="entry name" value="HprK N-terminal domain-like"/>
    <property type="match status" value="1"/>
</dbReference>
<dbReference type="InterPro" id="IPR028979">
    <property type="entry name" value="Ser_kin/Pase_Hpr-like_N_sf"/>
</dbReference>
<evidence type="ECO:0000313" key="4">
    <source>
        <dbReference type="EMBL" id="PWI58060.1"/>
    </source>
</evidence>
<dbReference type="SUPFAM" id="SSF46785">
    <property type="entry name" value="Winged helix' DNA-binding domain"/>
    <property type="match status" value="1"/>
</dbReference>
<dbReference type="SMART" id="SM00116">
    <property type="entry name" value="CBS"/>
    <property type="match status" value="2"/>
</dbReference>
<dbReference type="Pfam" id="PF00571">
    <property type="entry name" value="CBS"/>
    <property type="match status" value="2"/>
</dbReference>
<feature type="domain" description="CBS" evidence="3">
    <location>
        <begin position="255"/>
        <end position="310"/>
    </location>
</feature>
<dbReference type="OrthoDB" id="1790451at2"/>
<evidence type="ECO:0000259" key="3">
    <source>
        <dbReference type="PROSITE" id="PS51371"/>
    </source>
</evidence>
<dbReference type="Pfam" id="PF07085">
    <property type="entry name" value="DRTGG"/>
    <property type="match status" value="1"/>
</dbReference>
<keyword evidence="1 2" id="KW-0129">CBS domain</keyword>
<protein>
    <recommendedName>
        <fullName evidence="3">CBS domain-containing protein</fullName>
    </recommendedName>
</protein>
<dbReference type="CDD" id="cd04596">
    <property type="entry name" value="CBS_pair_DRTGG_assoc"/>
    <property type="match status" value="1"/>
</dbReference>
<dbReference type="InterPro" id="IPR029069">
    <property type="entry name" value="HotDog_dom_sf"/>
</dbReference>
<evidence type="ECO:0000256" key="2">
    <source>
        <dbReference type="PROSITE-ProRule" id="PRU00703"/>
    </source>
</evidence>
<comment type="caution">
    <text evidence="4">The sequence shown here is derived from an EMBL/GenBank/DDBJ whole genome shotgun (WGS) entry which is preliminary data.</text>
</comment>
<proteinExistence type="predicted"/>
<evidence type="ECO:0000313" key="5">
    <source>
        <dbReference type="Proteomes" id="UP000245380"/>
    </source>
</evidence>
<dbReference type="EMBL" id="MPDK01000006">
    <property type="protein sequence ID" value="PWI58060.1"/>
    <property type="molecule type" value="Genomic_DNA"/>
</dbReference>
<feature type="domain" description="CBS" evidence="3">
    <location>
        <begin position="195"/>
        <end position="253"/>
    </location>
</feature>
<dbReference type="Gene3D" id="3.10.580.10">
    <property type="entry name" value="CBS-domain"/>
    <property type="match status" value="1"/>
</dbReference>
<accession>A0A2U3D9U7</accession>
<dbReference type="SUPFAM" id="SSF54637">
    <property type="entry name" value="Thioesterase/thiol ester dehydrase-isomerase"/>
    <property type="match status" value="1"/>
</dbReference>
<dbReference type="InterPro" id="IPR051257">
    <property type="entry name" value="Diverse_CBS-Domain"/>
</dbReference>
<dbReference type="InterPro" id="IPR006683">
    <property type="entry name" value="Thioestr_dom"/>
</dbReference>
<dbReference type="RefSeq" id="WP_109430104.1">
    <property type="nucleotide sequence ID" value="NZ_MPDK01000006.1"/>
</dbReference>
<dbReference type="InterPro" id="IPR036388">
    <property type="entry name" value="WH-like_DNA-bd_sf"/>
</dbReference>
<dbReference type="PROSITE" id="PS51371">
    <property type="entry name" value="CBS"/>
    <property type="match status" value="2"/>
</dbReference>
<dbReference type="InterPro" id="IPR010766">
    <property type="entry name" value="DRTGG"/>
</dbReference>
<dbReference type="SUPFAM" id="SSF75138">
    <property type="entry name" value="HprK N-terminal domain-like"/>
    <property type="match status" value="1"/>
</dbReference>
<gene>
    <name evidence="4" type="ORF">BM613_05165</name>
</gene>
<dbReference type="AlphaFoldDB" id="A0A2U3D9U7"/>
<organism evidence="4 5">
    <name type="scientific">Sulfoacidibacillus thermotolerans</name>
    <name type="common">Acidibacillus sulfuroxidans</name>
    <dbReference type="NCBI Taxonomy" id="1765684"/>
    <lineage>
        <taxon>Bacteria</taxon>
        <taxon>Bacillati</taxon>
        <taxon>Bacillota</taxon>
        <taxon>Bacilli</taxon>
        <taxon>Bacillales</taxon>
        <taxon>Alicyclobacillaceae</taxon>
        <taxon>Sulfoacidibacillus</taxon>
    </lineage>
</organism>
<sequence>MSTKHDQILKHIEDLPIGHKISVRQIAKQLQVSEGTAYRAIKEAEGQGLVTTIERVGTVRIEKKQRRDIDRLTFAEVVNIIDGSVLGGRSGLHKTLQKFVIAAMEIQDMVKYVDPGLLVIVGNREAVHMAALEHGAAVLITGGFTTNAAVIHLADRLDLPIISSAYDTFSVASLINRAIYDRLIKKEVLLVEDLLSQEPPAILTADRTIGDYRELVKQTGHSRFPVLQEDGKLVGVIAARDGYGQDSDTVIEKVMTKQPISVTPKTSVAAAAHMMVWEGLELLPVIEYKRLVGVISRQDVIKALQYNQKQPQIGDTIEDIVLGRFVANVEDKAVLLSGEVTPQMSTPHGSLSIGAFTTIIGEAAMQALRKIKDANMLIENSTLYFLKPVQIDQRIDARARVIDSGRKMGKVDVELYRGNELVGKALVTIQVLER</sequence>
<keyword evidence="5" id="KW-1185">Reference proteome</keyword>
<dbReference type="InterPro" id="IPR000644">
    <property type="entry name" value="CBS_dom"/>
</dbReference>
<dbReference type="InterPro" id="IPR046342">
    <property type="entry name" value="CBS_dom_sf"/>
</dbReference>
<evidence type="ECO:0000256" key="1">
    <source>
        <dbReference type="ARBA" id="ARBA00023122"/>
    </source>
</evidence>
<dbReference type="Gene3D" id="1.10.10.10">
    <property type="entry name" value="Winged helix-like DNA-binding domain superfamily/Winged helix DNA-binding domain"/>
    <property type="match status" value="1"/>
</dbReference>
<dbReference type="SUPFAM" id="SSF54631">
    <property type="entry name" value="CBS-domain pair"/>
    <property type="match status" value="1"/>
</dbReference>
<name>A0A2U3D9U7_SULT2</name>
<dbReference type="PANTHER" id="PTHR43080">
    <property type="entry name" value="CBS DOMAIN-CONTAINING PROTEIN CBSX3, MITOCHONDRIAL"/>
    <property type="match status" value="1"/>
</dbReference>